<gene>
    <name evidence="1" type="ORF">BGZ99_000364</name>
</gene>
<dbReference type="Gene3D" id="3.80.10.10">
    <property type="entry name" value="Ribonuclease Inhibitor"/>
    <property type="match status" value="1"/>
</dbReference>
<dbReference type="EMBL" id="JAAAIP010001062">
    <property type="protein sequence ID" value="KAG0310470.1"/>
    <property type="molecule type" value="Genomic_DNA"/>
</dbReference>
<dbReference type="AlphaFoldDB" id="A0A9P6ULM5"/>
<organism evidence="1 2">
    <name type="scientific">Dissophora globulifera</name>
    <dbReference type="NCBI Taxonomy" id="979702"/>
    <lineage>
        <taxon>Eukaryota</taxon>
        <taxon>Fungi</taxon>
        <taxon>Fungi incertae sedis</taxon>
        <taxon>Mucoromycota</taxon>
        <taxon>Mortierellomycotina</taxon>
        <taxon>Mortierellomycetes</taxon>
        <taxon>Mortierellales</taxon>
        <taxon>Mortierellaceae</taxon>
        <taxon>Dissophora</taxon>
    </lineage>
</organism>
<dbReference type="Proteomes" id="UP000738325">
    <property type="component" value="Unassembled WGS sequence"/>
</dbReference>
<reference evidence="1" key="1">
    <citation type="journal article" date="2020" name="Fungal Divers.">
        <title>Resolving the Mortierellaceae phylogeny through synthesis of multi-gene phylogenetics and phylogenomics.</title>
        <authorList>
            <person name="Vandepol N."/>
            <person name="Liber J."/>
            <person name="Desiro A."/>
            <person name="Na H."/>
            <person name="Kennedy M."/>
            <person name="Barry K."/>
            <person name="Grigoriev I.V."/>
            <person name="Miller A.N."/>
            <person name="O'Donnell K."/>
            <person name="Stajich J.E."/>
            <person name="Bonito G."/>
        </authorList>
    </citation>
    <scope>NUCLEOTIDE SEQUENCE</scope>
    <source>
        <strain evidence="1">REB-010B</strain>
    </source>
</reference>
<evidence type="ECO:0000313" key="1">
    <source>
        <dbReference type="EMBL" id="KAG0310470.1"/>
    </source>
</evidence>
<keyword evidence="2" id="KW-1185">Reference proteome</keyword>
<proteinExistence type="predicted"/>
<name>A0A9P6ULM5_9FUNG</name>
<protein>
    <submittedName>
        <fullName evidence="1">Uncharacterized protein</fullName>
    </submittedName>
</protein>
<comment type="caution">
    <text evidence="1">The sequence shown here is derived from an EMBL/GenBank/DDBJ whole genome shotgun (WGS) entry which is preliminary data.</text>
</comment>
<dbReference type="OrthoDB" id="2305901at2759"/>
<dbReference type="InterPro" id="IPR032675">
    <property type="entry name" value="LRR_dom_sf"/>
</dbReference>
<dbReference type="SUPFAM" id="SSF52047">
    <property type="entry name" value="RNI-like"/>
    <property type="match status" value="1"/>
</dbReference>
<sequence length="662" mass="75520">MDTVYLRKKAFAMADEKYGKLFRRLFIGDRNDIVHSPGNVQTSYGKRTTTMKQTSKQASHTFSKLELHVARWFEYLAKRKEARLSSGLSSCRMSSSWSGHSRYMCSRLQDYHYVVAGVLNGFYGSRTLKKMKWGRQKEVRAEMDLFYLGPTISSPPTASFVSHFPVARDFKTTQKLSYSKKDMPLISSQVIASATTRALTLPEIVFEILACLEAQAELCPQPIQTSLRACTLVSRTWFFDATIFLYRAPYIRHGRGSEAKINALVHTLNTTNRGLYVRSLSRCKVELWEMFPSLDRLFQPCPRISSMALCFRSGESGHLMEAFKSDAFRSVDPSIVQGMAHLQELDLTSISVNPDKDDTEYVDAALNCLSSCTRLQKLVTTRADWTHIKTISRHLTDLSISFVAPPDLKTSVALGPSFVNLTNLHLHHAPHSQPAHDFSRVLAQYCRSLTKLDICPEAISSDRLEMLVMHNPGLVSIHLRHCPDVYTAAVLEYPPQKLEFFDMGIVDSQLILKALSVCPKLTSTGKSAPRNNNTAEFWKSFLDRARQIQELHVERWSDFHSKELFFNTVLPKLGPQLVRIWFGWRDLLGCDELERVLTNCDRLQVLRAPVKGNGQNLVRCFKVVESRSRLREVRLFGDNVKFCDDDKRRMQRFLPVLCSFTN</sequence>
<evidence type="ECO:0000313" key="2">
    <source>
        <dbReference type="Proteomes" id="UP000738325"/>
    </source>
</evidence>
<accession>A0A9P6ULM5</accession>